<comment type="caution">
    <text evidence="1">The sequence shown here is derived from an EMBL/GenBank/DDBJ whole genome shotgun (WGS) entry which is preliminary data.</text>
</comment>
<accession>A0ABR4AK94</accession>
<proteinExistence type="predicted"/>
<keyword evidence="2" id="KW-1185">Reference proteome</keyword>
<dbReference type="EMBL" id="JBHFEH010000168">
    <property type="protein sequence ID" value="KAL2045092.1"/>
    <property type="molecule type" value="Genomic_DNA"/>
</dbReference>
<evidence type="ECO:0000313" key="1">
    <source>
        <dbReference type="EMBL" id="KAL2045092.1"/>
    </source>
</evidence>
<gene>
    <name evidence="1" type="ORF">ABVK25_012243</name>
</gene>
<organism evidence="1 2">
    <name type="scientific">Lepraria finkii</name>
    <dbReference type="NCBI Taxonomy" id="1340010"/>
    <lineage>
        <taxon>Eukaryota</taxon>
        <taxon>Fungi</taxon>
        <taxon>Dikarya</taxon>
        <taxon>Ascomycota</taxon>
        <taxon>Pezizomycotina</taxon>
        <taxon>Lecanoromycetes</taxon>
        <taxon>OSLEUM clade</taxon>
        <taxon>Lecanoromycetidae</taxon>
        <taxon>Lecanorales</taxon>
        <taxon>Lecanorineae</taxon>
        <taxon>Stereocaulaceae</taxon>
        <taxon>Lepraria</taxon>
    </lineage>
</organism>
<reference evidence="1 2" key="1">
    <citation type="submission" date="2024-09" db="EMBL/GenBank/DDBJ databases">
        <title>Rethinking Asexuality: The Enigmatic Case of Functional Sexual Genes in Lepraria (Stereocaulaceae).</title>
        <authorList>
            <person name="Doellman M."/>
            <person name="Sun Y."/>
            <person name="Barcenas-Pena A."/>
            <person name="Lumbsch H.T."/>
            <person name="Grewe F."/>
        </authorList>
    </citation>
    <scope>NUCLEOTIDE SEQUENCE [LARGE SCALE GENOMIC DNA]</scope>
    <source>
        <strain evidence="1 2">Grewe 0041</strain>
    </source>
</reference>
<protein>
    <submittedName>
        <fullName evidence="1">Uncharacterized protein</fullName>
    </submittedName>
</protein>
<dbReference type="Proteomes" id="UP001590951">
    <property type="component" value="Unassembled WGS sequence"/>
</dbReference>
<name>A0ABR4AK94_9LECA</name>
<evidence type="ECO:0000313" key="2">
    <source>
        <dbReference type="Proteomes" id="UP001590951"/>
    </source>
</evidence>
<sequence length="125" mass="13796">MRSSPILPIERAVPSAGNTTALLYQVCNACKSLHLLRTMDEARNTLRMVYRGNSAAFHGHPVSSVSNQVTFFNNTSFFCVFGSLANSASYRSEHHLHHYGVNIGLIDALHDPGRDQELNLRALGL</sequence>